<accession>A0ABW2S7F9</accession>
<keyword evidence="3" id="KW-1185">Reference proteome</keyword>
<reference evidence="3" key="1">
    <citation type="journal article" date="2019" name="Int. J. Syst. Evol. Microbiol.">
        <title>The Global Catalogue of Microorganisms (GCM) 10K type strain sequencing project: providing services to taxonomists for standard genome sequencing and annotation.</title>
        <authorList>
            <consortium name="The Broad Institute Genomics Platform"/>
            <consortium name="The Broad Institute Genome Sequencing Center for Infectious Disease"/>
            <person name="Wu L."/>
            <person name="Ma J."/>
        </authorList>
    </citation>
    <scope>NUCLEOTIDE SEQUENCE [LARGE SCALE GENOMIC DNA]</scope>
    <source>
        <strain evidence="3">CCUG 53903</strain>
    </source>
</reference>
<evidence type="ECO:0000313" key="3">
    <source>
        <dbReference type="Proteomes" id="UP001596457"/>
    </source>
</evidence>
<keyword evidence="1" id="KW-0472">Membrane</keyword>
<protein>
    <recommendedName>
        <fullName evidence="4">DoxX-like protein</fullName>
    </recommendedName>
</protein>
<feature type="transmembrane region" description="Helical" evidence="1">
    <location>
        <begin position="91"/>
        <end position="113"/>
    </location>
</feature>
<dbReference type="Proteomes" id="UP001596457">
    <property type="component" value="Unassembled WGS sequence"/>
</dbReference>
<dbReference type="RefSeq" id="WP_382198723.1">
    <property type="nucleotide sequence ID" value="NZ_JBHTBZ010000009.1"/>
</dbReference>
<organism evidence="2 3">
    <name type="scientific">Hydrogenophaga defluvii</name>
    <dbReference type="NCBI Taxonomy" id="249410"/>
    <lineage>
        <taxon>Bacteria</taxon>
        <taxon>Pseudomonadati</taxon>
        <taxon>Pseudomonadota</taxon>
        <taxon>Betaproteobacteria</taxon>
        <taxon>Burkholderiales</taxon>
        <taxon>Comamonadaceae</taxon>
        <taxon>Hydrogenophaga</taxon>
    </lineage>
</organism>
<sequence>MIYLIAVVMGYFTATNGMVERRARTFIGMGYTNPTYAKMSALGGLGGWFCILPAAYFVGSDYGNGFLQGLLFCAAALGGAVLAGLVKFPGLSYLIGAFTLPVNIALVALVYLITRA</sequence>
<evidence type="ECO:0008006" key="4">
    <source>
        <dbReference type="Google" id="ProtNLM"/>
    </source>
</evidence>
<feature type="transmembrane region" description="Helical" evidence="1">
    <location>
        <begin position="39"/>
        <end position="58"/>
    </location>
</feature>
<evidence type="ECO:0000313" key="2">
    <source>
        <dbReference type="EMBL" id="MFC7459477.1"/>
    </source>
</evidence>
<gene>
    <name evidence="2" type="ORF">ACFQU0_03440</name>
</gene>
<dbReference type="EMBL" id="JBHTBZ010000009">
    <property type="protein sequence ID" value="MFC7459477.1"/>
    <property type="molecule type" value="Genomic_DNA"/>
</dbReference>
<feature type="transmembrane region" description="Helical" evidence="1">
    <location>
        <begin position="65"/>
        <end position="85"/>
    </location>
</feature>
<comment type="caution">
    <text evidence="2">The sequence shown here is derived from an EMBL/GenBank/DDBJ whole genome shotgun (WGS) entry which is preliminary data.</text>
</comment>
<proteinExistence type="predicted"/>
<name>A0ABW2S7F9_9BURK</name>
<keyword evidence="1" id="KW-1133">Transmembrane helix</keyword>
<evidence type="ECO:0000256" key="1">
    <source>
        <dbReference type="SAM" id="Phobius"/>
    </source>
</evidence>
<keyword evidence="1" id="KW-0812">Transmembrane</keyword>